<evidence type="ECO:0000256" key="1">
    <source>
        <dbReference type="ARBA" id="ARBA00004496"/>
    </source>
</evidence>
<dbReference type="InterPro" id="IPR004532">
    <property type="entry name" value="Phe-tRNA-ligase_IIc_bsu_bact"/>
</dbReference>
<protein>
    <recommendedName>
        <fullName evidence="15">Phenylalanine--tRNA ligase beta subunit</fullName>
        <ecNumber evidence="15">6.1.1.20</ecNumber>
    </recommendedName>
    <alternativeName>
        <fullName evidence="15">Phenylalanyl-tRNA synthetase beta subunit</fullName>
        <shortName evidence="15">PheRS</shortName>
    </alternativeName>
</protein>
<keyword evidence="11 16" id="KW-0694">RNA-binding</keyword>
<dbReference type="PANTHER" id="PTHR10947:SF0">
    <property type="entry name" value="PHENYLALANINE--TRNA LIGASE BETA SUBUNIT"/>
    <property type="match status" value="1"/>
</dbReference>
<evidence type="ECO:0000313" key="21">
    <source>
        <dbReference type="Proteomes" id="UP000254950"/>
    </source>
</evidence>
<dbReference type="Gene3D" id="3.30.56.10">
    <property type="match status" value="2"/>
</dbReference>
<dbReference type="EC" id="6.1.1.20" evidence="15"/>
<dbReference type="Pfam" id="PF03147">
    <property type="entry name" value="FDX-ACB"/>
    <property type="match status" value="1"/>
</dbReference>
<dbReference type="SMART" id="SM00896">
    <property type="entry name" value="FDX-ACB"/>
    <property type="match status" value="1"/>
</dbReference>
<dbReference type="InterPro" id="IPR002547">
    <property type="entry name" value="tRNA-bd_dom"/>
</dbReference>
<sequence length="807" mass="87871">MKFTLSWVKDHLETDASLEEICDKLTAIGLEVDYVDDRSSLKGFVIAKVLTAMRHPDANKLQVLSVDTGAGKPIQIVCGAPNACAGLVGVLALPGTYIPGLDVTLSVGKIRGVESFGMMCSQAELELSNEHDGIIELPEDAPIGTSFAAYAGLDDPVIDIGLTPNRSDCTGVRGIARDLAAAGIGRLKELSLSQFDTAFETPLHVSLDFSQSPSLCLGFAWCEVRNVQNGASPKWMQQRLSAIGLRPINALVDMTNYISFDLGRPLHVFDADKIKGNLSVRCAREGESLQALNGKIYNLGANDCVIADEEGVVSIAGIMGGERTSCDETTRRVIIESALWDSKSIAQTGRALGLISDARYRFERGVDPAFMEKGLEIATELVLRLCGGECSKTEVVGYQQPEIKQIAFPFSEIKRLTNLEIEREQAFTILTQLGFSAVSIEGEGDVITVKVPTWRPDIAGKADLVEEVMRIYGLDAIKPIPLENFAEGKEQVLTCSQIRSRFARLALAHRGMREAVTWSFISEIQALAFGGGQAHLKLINPIATDMSVMRPSLLPGLLMAAQRNADRGFPDLALFEVSNIYEGDTPDKQQRIASGIRRGTERFEGAGRFWNGNAVAVDVFDAKADALAVLEACGMDISKVQIEVGAPDWYHPGRSGVMKLGSKVILGFFGVFHPATLEKLDVSGPVCGFEIFLDRIPEQRKKATKSRSPLKLSPFQIVRRDFAFVVDKTVASSLIVRAANGADKKLIHSIRVFDVFEDPNLGEDKKSVAIEVSLQPFEKTLTDEDLEELASKVVENVTKTTGAYLRR</sequence>
<feature type="domain" description="B5" evidence="19">
    <location>
        <begin position="401"/>
        <end position="479"/>
    </location>
</feature>
<comment type="cofactor">
    <cofactor evidence="15">
        <name>Mg(2+)</name>
        <dbReference type="ChEBI" id="CHEBI:18420"/>
    </cofactor>
    <text evidence="15">Binds 2 magnesium ions per tetramer.</text>
</comment>
<evidence type="ECO:0000256" key="4">
    <source>
        <dbReference type="ARBA" id="ARBA00022490"/>
    </source>
</evidence>
<dbReference type="Pfam" id="PF17759">
    <property type="entry name" value="tRNA_synthFbeta"/>
    <property type="match status" value="1"/>
</dbReference>
<feature type="binding site" evidence="15">
    <location>
        <position position="466"/>
    </location>
    <ligand>
        <name>Mg(2+)</name>
        <dbReference type="ChEBI" id="CHEBI:18420"/>
        <note>shared with alpha subunit</note>
    </ligand>
</feature>
<dbReference type="Gene3D" id="3.30.930.10">
    <property type="entry name" value="Bira Bifunctional Protein, Domain 2"/>
    <property type="match status" value="1"/>
</dbReference>
<comment type="catalytic activity">
    <reaction evidence="14 15">
        <text>tRNA(Phe) + L-phenylalanine + ATP = L-phenylalanyl-tRNA(Phe) + AMP + diphosphate + H(+)</text>
        <dbReference type="Rhea" id="RHEA:19413"/>
        <dbReference type="Rhea" id="RHEA-COMP:9668"/>
        <dbReference type="Rhea" id="RHEA-COMP:9699"/>
        <dbReference type="ChEBI" id="CHEBI:15378"/>
        <dbReference type="ChEBI" id="CHEBI:30616"/>
        <dbReference type="ChEBI" id="CHEBI:33019"/>
        <dbReference type="ChEBI" id="CHEBI:58095"/>
        <dbReference type="ChEBI" id="CHEBI:78442"/>
        <dbReference type="ChEBI" id="CHEBI:78531"/>
        <dbReference type="ChEBI" id="CHEBI:456215"/>
        <dbReference type="EC" id="6.1.1.20"/>
    </reaction>
</comment>
<evidence type="ECO:0000259" key="18">
    <source>
        <dbReference type="PROSITE" id="PS51447"/>
    </source>
</evidence>
<keyword evidence="5 16" id="KW-0820">tRNA-binding</keyword>
<dbReference type="HAMAP" id="MF_00283">
    <property type="entry name" value="Phe_tRNA_synth_beta1"/>
    <property type="match status" value="1"/>
</dbReference>
<feature type="binding site" evidence="15">
    <location>
        <position position="467"/>
    </location>
    <ligand>
        <name>Mg(2+)</name>
        <dbReference type="ChEBI" id="CHEBI:18420"/>
        <note>shared with alpha subunit</note>
    </ligand>
</feature>
<organism evidence="20 21">
    <name type="scientific">Bartonella doshiae</name>
    <dbReference type="NCBI Taxonomy" id="33044"/>
    <lineage>
        <taxon>Bacteria</taxon>
        <taxon>Pseudomonadati</taxon>
        <taxon>Pseudomonadota</taxon>
        <taxon>Alphaproteobacteria</taxon>
        <taxon>Hyphomicrobiales</taxon>
        <taxon>Bartonellaceae</taxon>
        <taxon>Bartonella</taxon>
    </lineage>
</organism>
<dbReference type="Pfam" id="PF03484">
    <property type="entry name" value="B5"/>
    <property type="match status" value="1"/>
</dbReference>
<comment type="subcellular location">
    <subcellularLocation>
        <location evidence="1 15">Cytoplasm</location>
    </subcellularLocation>
</comment>
<dbReference type="Gene3D" id="2.40.50.140">
    <property type="entry name" value="Nucleic acid-binding proteins"/>
    <property type="match status" value="1"/>
</dbReference>
<dbReference type="InterPro" id="IPR041616">
    <property type="entry name" value="PheRS_beta_core"/>
</dbReference>
<evidence type="ECO:0000256" key="8">
    <source>
        <dbReference type="ARBA" id="ARBA00022741"/>
    </source>
</evidence>
<feature type="domain" description="FDX-ACB" evidence="18">
    <location>
        <begin position="713"/>
        <end position="806"/>
    </location>
</feature>
<accession>A0A380ZIM1</accession>
<keyword evidence="6 15" id="KW-0436">Ligase</keyword>
<proteinExistence type="inferred from homology"/>
<dbReference type="SUPFAM" id="SSF55681">
    <property type="entry name" value="Class II aaRS and biotin synthetases"/>
    <property type="match status" value="1"/>
</dbReference>
<dbReference type="SUPFAM" id="SSF56037">
    <property type="entry name" value="PheT/TilS domain"/>
    <property type="match status" value="1"/>
</dbReference>
<dbReference type="CDD" id="cd00769">
    <property type="entry name" value="PheRS_beta_core"/>
    <property type="match status" value="1"/>
</dbReference>
<dbReference type="InterPro" id="IPR045864">
    <property type="entry name" value="aa-tRNA-synth_II/BPL/LPL"/>
</dbReference>
<evidence type="ECO:0000256" key="16">
    <source>
        <dbReference type="PROSITE-ProRule" id="PRU00209"/>
    </source>
</evidence>
<dbReference type="InterPro" id="IPR045060">
    <property type="entry name" value="Phe-tRNA-ligase_IIc_bsu"/>
</dbReference>
<dbReference type="FunFam" id="2.40.50.140:FF:000045">
    <property type="entry name" value="Phenylalanine--tRNA ligase beta subunit"/>
    <property type="match status" value="1"/>
</dbReference>
<evidence type="ECO:0000256" key="15">
    <source>
        <dbReference type="HAMAP-Rule" id="MF_00283"/>
    </source>
</evidence>
<dbReference type="PROSITE" id="PS50886">
    <property type="entry name" value="TRBD"/>
    <property type="match status" value="1"/>
</dbReference>
<evidence type="ECO:0000256" key="5">
    <source>
        <dbReference type="ARBA" id="ARBA00022555"/>
    </source>
</evidence>
<feature type="binding site" evidence="15">
    <location>
        <position position="457"/>
    </location>
    <ligand>
        <name>Mg(2+)</name>
        <dbReference type="ChEBI" id="CHEBI:18420"/>
        <note>shared with alpha subunit</note>
    </ligand>
</feature>
<dbReference type="Pfam" id="PF03483">
    <property type="entry name" value="B3_4"/>
    <property type="match status" value="1"/>
</dbReference>
<dbReference type="InterPro" id="IPR012340">
    <property type="entry name" value="NA-bd_OB-fold"/>
</dbReference>
<evidence type="ECO:0000313" key="20">
    <source>
        <dbReference type="EMBL" id="SUV46154.1"/>
    </source>
</evidence>
<dbReference type="RefSeq" id="WP_004856143.1">
    <property type="nucleotide sequence ID" value="NZ_CACVBH010000001.1"/>
</dbReference>
<keyword evidence="9 15" id="KW-0067">ATP-binding</keyword>
<dbReference type="InterPro" id="IPR005146">
    <property type="entry name" value="B3/B4_tRNA-bd"/>
</dbReference>
<evidence type="ECO:0000256" key="10">
    <source>
        <dbReference type="ARBA" id="ARBA00022842"/>
    </source>
</evidence>
<evidence type="ECO:0000256" key="2">
    <source>
        <dbReference type="ARBA" id="ARBA00008653"/>
    </source>
</evidence>
<evidence type="ECO:0000256" key="13">
    <source>
        <dbReference type="ARBA" id="ARBA00023146"/>
    </source>
</evidence>
<feature type="binding site" evidence="15">
    <location>
        <position position="463"/>
    </location>
    <ligand>
        <name>Mg(2+)</name>
        <dbReference type="ChEBI" id="CHEBI:18420"/>
        <note>shared with alpha subunit</note>
    </ligand>
</feature>
<comment type="subunit">
    <text evidence="3 15">Tetramer of two alpha and two beta subunits.</text>
</comment>
<evidence type="ECO:0000256" key="11">
    <source>
        <dbReference type="ARBA" id="ARBA00022884"/>
    </source>
</evidence>
<evidence type="ECO:0000256" key="12">
    <source>
        <dbReference type="ARBA" id="ARBA00022917"/>
    </source>
</evidence>
<dbReference type="Gene3D" id="3.50.40.10">
    <property type="entry name" value="Phenylalanyl-trna Synthetase, Chain B, domain 3"/>
    <property type="match status" value="1"/>
</dbReference>
<keyword evidence="4 15" id="KW-0963">Cytoplasm</keyword>
<dbReference type="Pfam" id="PF01588">
    <property type="entry name" value="tRNA_bind"/>
    <property type="match status" value="1"/>
</dbReference>
<dbReference type="GO" id="GO:0009328">
    <property type="term" value="C:phenylalanine-tRNA ligase complex"/>
    <property type="evidence" value="ECO:0007669"/>
    <property type="project" value="TreeGrafter"/>
</dbReference>
<gene>
    <name evidence="15 20" type="primary">pheT</name>
    <name evidence="20" type="ORF">NCTC12862_01582</name>
</gene>
<evidence type="ECO:0000259" key="19">
    <source>
        <dbReference type="PROSITE" id="PS51483"/>
    </source>
</evidence>
<dbReference type="GO" id="GO:0004826">
    <property type="term" value="F:phenylalanine-tRNA ligase activity"/>
    <property type="evidence" value="ECO:0007669"/>
    <property type="project" value="UniProtKB-UniRule"/>
</dbReference>
<dbReference type="NCBIfam" id="TIGR00472">
    <property type="entry name" value="pheT_bact"/>
    <property type="match status" value="1"/>
</dbReference>
<dbReference type="SUPFAM" id="SSF50249">
    <property type="entry name" value="Nucleic acid-binding proteins"/>
    <property type="match status" value="1"/>
</dbReference>
<dbReference type="GO" id="GO:0000287">
    <property type="term" value="F:magnesium ion binding"/>
    <property type="evidence" value="ECO:0007669"/>
    <property type="project" value="UniProtKB-UniRule"/>
</dbReference>
<dbReference type="SUPFAM" id="SSF54991">
    <property type="entry name" value="Anticodon-binding domain of PheRS"/>
    <property type="match status" value="1"/>
</dbReference>
<dbReference type="GO" id="GO:0006432">
    <property type="term" value="P:phenylalanyl-tRNA aminoacylation"/>
    <property type="evidence" value="ECO:0007669"/>
    <property type="project" value="UniProtKB-UniRule"/>
</dbReference>
<dbReference type="AlphaFoldDB" id="A0A380ZIM1"/>
<dbReference type="InterPro" id="IPR005121">
    <property type="entry name" value="Fdx_antiC-bd"/>
</dbReference>
<dbReference type="CDD" id="cd02796">
    <property type="entry name" value="tRNA_bind_bactPheRS"/>
    <property type="match status" value="1"/>
</dbReference>
<dbReference type="InterPro" id="IPR036690">
    <property type="entry name" value="Fdx_antiC-bd_sf"/>
</dbReference>
<evidence type="ECO:0000256" key="6">
    <source>
        <dbReference type="ARBA" id="ARBA00022598"/>
    </source>
</evidence>
<dbReference type="PROSITE" id="PS51447">
    <property type="entry name" value="FDX_ACB"/>
    <property type="match status" value="1"/>
</dbReference>
<dbReference type="SUPFAM" id="SSF46955">
    <property type="entry name" value="Putative DNA-binding domain"/>
    <property type="match status" value="1"/>
</dbReference>
<dbReference type="STRING" id="33044.GCA_900005695_00851"/>
<dbReference type="PANTHER" id="PTHR10947">
    <property type="entry name" value="PHENYLALANYL-TRNA SYNTHETASE BETA CHAIN AND LEUCINE-RICH REPEAT-CONTAINING PROTEIN 47"/>
    <property type="match status" value="1"/>
</dbReference>
<comment type="similarity">
    <text evidence="2 15">Belongs to the phenylalanyl-tRNA synthetase beta subunit family. Type 1 subfamily.</text>
</comment>
<dbReference type="InterPro" id="IPR033714">
    <property type="entry name" value="tRNA_bind_bactPheRS"/>
</dbReference>
<evidence type="ECO:0000259" key="17">
    <source>
        <dbReference type="PROSITE" id="PS50886"/>
    </source>
</evidence>
<reference evidence="20 21" key="1">
    <citation type="submission" date="2018-06" db="EMBL/GenBank/DDBJ databases">
        <authorList>
            <consortium name="Pathogen Informatics"/>
            <person name="Doyle S."/>
        </authorList>
    </citation>
    <scope>NUCLEOTIDE SEQUENCE [LARGE SCALE GENOMIC DNA]</scope>
    <source>
        <strain evidence="20 21">NCTC12862</strain>
    </source>
</reference>
<dbReference type="NCBIfam" id="NF045760">
    <property type="entry name" value="YtpR"/>
    <property type="match status" value="1"/>
</dbReference>
<dbReference type="OrthoDB" id="9805455at2"/>
<dbReference type="GO" id="GO:0000049">
    <property type="term" value="F:tRNA binding"/>
    <property type="evidence" value="ECO:0007669"/>
    <property type="project" value="UniProtKB-UniRule"/>
</dbReference>
<dbReference type="GO" id="GO:0005524">
    <property type="term" value="F:ATP binding"/>
    <property type="evidence" value="ECO:0007669"/>
    <property type="project" value="UniProtKB-UniRule"/>
</dbReference>
<dbReference type="InterPro" id="IPR020825">
    <property type="entry name" value="Phe-tRNA_synthase-like_B3/B4"/>
</dbReference>
<feature type="domain" description="TRNA-binding" evidence="17">
    <location>
        <begin position="38"/>
        <end position="148"/>
    </location>
</feature>
<dbReference type="EMBL" id="UFTF01000001">
    <property type="protein sequence ID" value="SUV46154.1"/>
    <property type="molecule type" value="Genomic_DNA"/>
</dbReference>
<evidence type="ECO:0000256" key="3">
    <source>
        <dbReference type="ARBA" id="ARBA00011209"/>
    </source>
</evidence>
<dbReference type="SMART" id="SM00873">
    <property type="entry name" value="B3_4"/>
    <property type="match status" value="1"/>
</dbReference>
<evidence type="ECO:0000256" key="9">
    <source>
        <dbReference type="ARBA" id="ARBA00022840"/>
    </source>
</evidence>
<dbReference type="InterPro" id="IPR009061">
    <property type="entry name" value="DNA-bd_dom_put_sf"/>
</dbReference>
<name>A0A380ZIM1_BARDO</name>
<dbReference type="SMART" id="SM00874">
    <property type="entry name" value="B5"/>
    <property type="match status" value="1"/>
</dbReference>
<dbReference type="PROSITE" id="PS51483">
    <property type="entry name" value="B5"/>
    <property type="match status" value="1"/>
</dbReference>
<keyword evidence="8 15" id="KW-0547">Nucleotide-binding</keyword>
<keyword evidence="13 15" id="KW-0030">Aminoacyl-tRNA synthetase</keyword>
<keyword evidence="7 15" id="KW-0479">Metal-binding</keyword>
<evidence type="ECO:0000256" key="14">
    <source>
        <dbReference type="ARBA" id="ARBA00049255"/>
    </source>
</evidence>
<dbReference type="Proteomes" id="UP000254950">
    <property type="component" value="Unassembled WGS sequence"/>
</dbReference>
<evidence type="ECO:0000256" key="7">
    <source>
        <dbReference type="ARBA" id="ARBA00022723"/>
    </source>
</evidence>
<dbReference type="Gene3D" id="3.30.70.380">
    <property type="entry name" value="Ferrodoxin-fold anticodon-binding domain"/>
    <property type="match status" value="1"/>
</dbReference>
<keyword evidence="12 15" id="KW-0648">Protein biosynthesis</keyword>
<keyword evidence="10 15" id="KW-0460">Magnesium</keyword>
<dbReference type="InterPro" id="IPR005147">
    <property type="entry name" value="tRNA_synthase_B5-dom"/>
</dbReference>